<dbReference type="Gene3D" id="1.20.120.530">
    <property type="entry name" value="GntR ligand-binding domain-like"/>
    <property type="match status" value="2"/>
</dbReference>
<feature type="domain" description="HTH gntR-type" evidence="4">
    <location>
        <begin position="253"/>
        <end position="323"/>
    </location>
</feature>
<dbReference type="InterPro" id="IPR000524">
    <property type="entry name" value="Tscrpt_reg_HTH_GntR"/>
</dbReference>
<dbReference type="SMART" id="SM00345">
    <property type="entry name" value="HTH_GNTR"/>
    <property type="match status" value="2"/>
</dbReference>
<dbReference type="CDD" id="cd07377">
    <property type="entry name" value="WHTH_GntR"/>
    <property type="match status" value="1"/>
</dbReference>
<dbReference type="Pfam" id="PF00392">
    <property type="entry name" value="GntR"/>
    <property type="match status" value="2"/>
</dbReference>
<keyword evidence="3" id="KW-0804">Transcription</keyword>
<dbReference type="SUPFAM" id="SSF46785">
    <property type="entry name" value="Winged helix' DNA-binding domain"/>
    <property type="match status" value="2"/>
</dbReference>
<gene>
    <name evidence="5" type="ORF">I6N98_13180</name>
</gene>
<evidence type="ECO:0000256" key="2">
    <source>
        <dbReference type="ARBA" id="ARBA00023125"/>
    </source>
</evidence>
<evidence type="ECO:0000313" key="5">
    <source>
        <dbReference type="EMBL" id="QQD17312.1"/>
    </source>
</evidence>
<proteinExistence type="predicted"/>
<dbReference type="GO" id="GO:0003677">
    <property type="term" value="F:DNA binding"/>
    <property type="evidence" value="ECO:0007669"/>
    <property type="project" value="UniProtKB-KW"/>
</dbReference>
<evidence type="ECO:0000313" key="6">
    <source>
        <dbReference type="Proteomes" id="UP000596063"/>
    </source>
</evidence>
<dbReference type="PROSITE" id="PS50949">
    <property type="entry name" value="HTH_GNTR"/>
    <property type="match status" value="2"/>
</dbReference>
<dbReference type="InterPro" id="IPR008920">
    <property type="entry name" value="TF_FadR/GntR_C"/>
</dbReference>
<dbReference type="GO" id="GO:0003700">
    <property type="term" value="F:DNA-binding transcription factor activity"/>
    <property type="evidence" value="ECO:0007669"/>
    <property type="project" value="InterPro"/>
</dbReference>
<sequence length="477" mass="52665">MDRLVAKGPKLAHSLAKQITQDIVVGKLGADAFLGPERTLLDRYGVSRDTFREALRQLEWLGIVRAQRGAKGGLYVQSPSQASVVNLLRDYFDFSQANFDELLVVRSVLERELVRAAIESLTDRDVVRLRILQGQFEAGMSRDQFVVLLFSFYRHLMEIAGNKVITFCLMPLIFVTVDIANFGKLSDAQFASNSEVAWSKLKSVVDEVIAGNAFAADRPLQEFLDFTGQSVGTQIATLHSESTYPAWFDLSHSKMAEGLIYRIHRDIRSSGCCQGDRLGTEAELMERYQVSRSTFREACRVLEVVGLVQMQKGRDGGLKVAQPQPDNAIAAVVYYLNAIKVPYVSLTAVRNAIELTAIPLAASNVTEGAIEELSALLARQQALLGDADFAAASIATQKAINHLSGNDILNFYYDALLDSIYFSDQGKEAVAKLVRHSEAITVSQASIVDAVLHRDQALARRRVLQHHAVIERYIGAA</sequence>
<protein>
    <submittedName>
        <fullName evidence="5">FadR family transcriptional regulator</fullName>
    </submittedName>
</protein>
<dbReference type="Pfam" id="PF07729">
    <property type="entry name" value="FCD"/>
    <property type="match status" value="2"/>
</dbReference>
<dbReference type="SUPFAM" id="SSF48008">
    <property type="entry name" value="GntR ligand-binding domain-like"/>
    <property type="match status" value="2"/>
</dbReference>
<dbReference type="Proteomes" id="UP000596063">
    <property type="component" value="Chromosome"/>
</dbReference>
<keyword evidence="1" id="KW-0805">Transcription regulation</keyword>
<dbReference type="Gene3D" id="1.10.10.10">
    <property type="entry name" value="Winged helix-like DNA-binding domain superfamily/Winged helix DNA-binding domain"/>
    <property type="match status" value="2"/>
</dbReference>
<dbReference type="PANTHER" id="PTHR43537">
    <property type="entry name" value="TRANSCRIPTIONAL REGULATOR, GNTR FAMILY"/>
    <property type="match status" value="1"/>
</dbReference>
<dbReference type="InterPro" id="IPR011711">
    <property type="entry name" value="GntR_C"/>
</dbReference>
<dbReference type="RefSeq" id="WP_198568814.1">
    <property type="nucleotide sequence ID" value="NZ_CP066167.1"/>
</dbReference>
<evidence type="ECO:0000256" key="1">
    <source>
        <dbReference type="ARBA" id="ARBA00023015"/>
    </source>
</evidence>
<keyword evidence="2" id="KW-0238">DNA-binding</keyword>
<name>A0A7T4QZ54_9GAMM</name>
<dbReference type="SMART" id="SM00895">
    <property type="entry name" value="FCD"/>
    <property type="match status" value="2"/>
</dbReference>
<accession>A0A7T4QZ54</accession>
<evidence type="ECO:0000259" key="4">
    <source>
        <dbReference type="PROSITE" id="PS50949"/>
    </source>
</evidence>
<keyword evidence="6" id="KW-1185">Reference proteome</keyword>
<dbReference type="InterPro" id="IPR036390">
    <property type="entry name" value="WH_DNA-bd_sf"/>
</dbReference>
<dbReference type="EMBL" id="CP066167">
    <property type="protein sequence ID" value="QQD17312.1"/>
    <property type="molecule type" value="Genomic_DNA"/>
</dbReference>
<reference evidence="5 6" key="1">
    <citation type="submission" date="2020-12" db="EMBL/GenBank/DDBJ databases">
        <authorList>
            <person name="Shan Y."/>
        </authorList>
    </citation>
    <scope>NUCLEOTIDE SEQUENCE [LARGE SCALE GENOMIC DNA]</scope>
    <source>
        <strain evidence="6">csc3.9</strain>
    </source>
</reference>
<dbReference type="InterPro" id="IPR036388">
    <property type="entry name" value="WH-like_DNA-bd_sf"/>
</dbReference>
<feature type="domain" description="HTH gntR-type" evidence="4">
    <location>
        <begin position="9"/>
        <end position="79"/>
    </location>
</feature>
<evidence type="ECO:0000256" key="3">
    <source>
        <dbReference type="ARBA" id="ARBA00023163"/>
    </source>
</evidence>
<dbReference type="AlphaFoldDB" id="A0A7T4QZ54"/>
<organism evidence="5 6">
    <name type="scientific">Spongiibacter nanhainus</name>
    <dbReference type="NCBI Taxonomy" id="2794344"/>
    <lineage>
        <taxon>Bacteria</taxon>
        <taxon>Pseudomonadati</taxon>
        <taxon>Pseudomonadota</taxon>
        <taxon>Gammaproteobacteria</taxon>
        <taxon>Cellvibrionales</taxon>
        <taxon>Spongiibacteraceae</taxon>
        <taxon>Spongiibacter</taxon>
    </lineage>
</organism>
<dbReference type="PRINTS" id="PR00035">
    <property type="entry name" value="HTHGNTR"/>
</dbReference>
<dbReference type="KEGG" id="snan:I6N98_13180"/>
<dbReference type="PANTHER" id="PTHR43537:SF47">
    <property type="entry name" value="REGULATORY PROTEIN GNTR HTH"/>
    <property type="match status" value="1"/>
</dbReference>